<dbReference type="RefSeq" id="WP_153759962.1">
    <property type="nucleotide sequence ID" value="NZ_CP045851.1"/>
</dbReference>
<feature type="transmembrane region" description="Helical" evidence="6">
    <location>
        <begin position="58"/>
        <end position="80"/>
    </location>
</feature>
<keyword evidence="5 6" id="KW-0472">Membrane</keyword>
<evidence type="ECO:0000256" key="6">
    <source>
        <dbReference type="SAM" id="Phobius"/>
    </source>
</evidence>
<keyword evidence="3 6" id="KW-0812">Transmembrane</keyword>
<organism evidence="7 8">
    <name type="scientific">Actinomarinicola tropica</name>
    <dbReference type="NCBI Taxonomy" id="2789776"/>
    <lineage>
        <taxon>Bacteria</taxon>
        <taxon>Bacillati</taxon>
        <taxon>Actinomycetota</taxon>
        <taxon>Acidimicrobiia</taxon>
        <taxon>Acidimicrobiales</taxon>
        <taxon>Iamiaceae</taxon>
        <taxon>Actinomarinicola</taxon>
    </lineage>
</organism>
<protein>
    <submittedName>
        <fullName evidence="7">Uncharacterized protein</fullName>
    </submittedName>
</protein>
<dbReference type="EMBL" id="CP045851">
    <property type="protein sequence ID" value="QGG95856.1"/>
    <property type="molecule type" value="Genomic_DNA"/>
</dbReference>
<evidence type="ECO:0000313" key="8">
    <source>
        <dbReference type="Proteomes" id="UP000334019"/>
    </source>
</evidence>
<feature type="transmembrane region" description="Helical" evidence="6">
    <location>
        <begin position="163"/>
        <end position="182"/>
    </location>
</feature>
<evidence type="ECO:0000256" key="4">
    <source>
        <dbReference type="ARBA" id="ARBA00022989"/>
    </source>
</evidence>
<keyword evidence="4 6" id="KW-1133">Transmembrane helix</keyword>
<evidence type="ECO:0000256" key="3">
    <source>
        <dbReference type="ARBA" id="ARBA00022692"/>
    </source>
</evidence>
<evidence type="ECO:0000313" key="7">
    <source>
        <dbReference type="EMBL" id="QGG95856.1"/>
    </source>
</evidence>
<accession>A0A5Q2RN73</accession>
<reference evidence="7 8" key="1">
    <citation type="submission" date="2019-11" db="EMBL/GenBank/DDBJ databases">
        <authorList>
            <person name="He Y."/>
        </authorList>
    </citation>
    <scope>NUCLEOTIDE SEQUENCE [LARGE SCALE GENOMIC DNA]</scope>
    <source>
        <strain evidence="7 8">SCSIO 58843</strain>
    </source>
</reference>
<dbReference type="Pfam" id="PF03706">
    <property type="entry name" value="LPG_synthase_TM"/>
    <property type="match status" value="1"/>
</dbReference>
<evidence type="ECO:0000256" key="5">
    <source>
        <dbReference type="ARBA" id="ARBA00023136"/>
    </source>
</evidence>
<dbReference type="KEGG" id="atq:GH723_12525"/>
<keyword evidence="2" id="KW-1003">Cell membrane</keyword>
<name>A0A5Q2RN73_9ACTN</name>
<sequence>MREPAPTGARGRALAALASLRRAAARPAVARPLVALTVVALAVGSVSAARSLPDGVEVRWWLVVLVGAVGTPATVALNALEYRASARAVGVDETLGTAARVSIYGTAANLLPLPGGSLVRIDAIRRRGGSMRSATSITIAVGLLWLGASLVMAGGLGATTTPGLAVVFLLAGVAPLVAAHLVMRRLGSPPRAFVVIAAVQVAAVSVQALRFWLAAAAIDADLGPSQAFALGVSVTVAAAAGFLPGGLGIREAIAAALGPLIGLTASQTFLATLVDRIAGLAAVTVVAVVVMAATRGEARRLLDQEAGNLAAPDDRSTSPP</sequence>
<proteinExistence type="predicted"/>
<feature type="transmembrane region" description="Helical" evidence="6">
    <location>
        <begin position="194"/>
        <end position="215"/>
    </location>
</feature>
<evidence type="ECO:0000256" key="2">
    <source>
        <dbReference type="ARBA" id="ARBA00022475"/>
    </source>
</evidence>
<comment type="subcellular location">
    <subcellularLocation>
        <location evidence="1">Cell membrane</location>
        <topology evidence="1">Multi-pass membrane protein</topology>
    </subcellularLocation>
</comment>
<feature type="transmembrane region" description="Helical" evidence="6">
    <location>
        <begin position="227"/>
        <end position="245"/>
    </location>
</feature>
<feature type="transmembrane region" description="Helical" evidence="6">
    <location>
        <begin position="277"/>
        <end position="294"/>
    </location>
</feature>
<dbReference type="InterPro" id="IPR022791">
    <property type="entry name" value="L-PG_synthase/AglD"/>
</dbReference>
<evidence type="ECO:0000256" key="1">
    <source>
        <dbReference type="ARBA" id="ARBA00004651"/>
    </source>
</evidence>
<dbReference type="AlphaFoldDB" id="A0A5Q2RN73"/>
<gene>
    <name evidence="7" type="ORF">GH723_12525</name>
</gene>
<dbReference type="GO" id="GO:0005886">
    <property type="term" value="C:plasma membrane"/>
    <property type="evidence" value="ECO:0007669"/>
    <property type="project" value="UniProtKB-SubCell"/>
</dbReference>
<feature type="transmembrane region" description="Helical" evidence="6">
    <location>
        <begin position="134"/>
        <end position="157"/>
    </location>
</feature>
<dbReference type="Proteomes" id="UP000334019">
    <property type="component" value="Chromosome"/>
</dbReference>
<keyword evidence="8" id="KW-1185">Reference proteome</keyword>